<reference evidence="9 10" key="1">
    <citation type="submission" date="2022-07" db="EMBL/GenBank/DDBJ databases">
        <title>Genome-wide signatures of adaptation to extreme environments.</title>
        <authorList>
            <person name="Cho C.H."/>
            <person name="Yoon H.S."/>
        </authorList>
    </citation>
    <scope>NUCLEOTIDE SEQUENCE [LARGE SCALE GENOMIC DNA]</scope>
    <source>
        <strain evidence="9 10">DBV 063 E5</strain>
    </source>
</reference>
<organism evidence="9 10">
    <name type="scientific">Cyanidium caldarium</name>
    <name type="common">Red alga</name>
    <dbReference type="NCBI Taxonomy" id="2771"/>
    <lineage>
        <taxon>Eukaryota</taxon>
        <taxon>Rhodophyta</taxon>
        <taxon>Bangiophyceae</taxon>
        <taxon>Cyanidiales</taxon>
        <taxon>Cyanidiaceae</taxon>
        <taxon>Cyanidium</taxon>
    </lineage>
</organism>
<accession>A0AAV9IXV0</accession>
<dbReference type="Pfam" id="PF05010">
    <property type="entry name" value="TACC_C"/>
    <property type="match status" value="1"/>
</dbReference>
<dbReference type="GO" id="GO:0005856">
    <property type="term" value="C:cytoskeleton"/>
    <property type="evidence" value="ECO:0007669"/>
    <property type="project" value="UniProtKB-SubCell"/>
</dbReference>
<dbReference type="InterPro" id="IPR007707">
    <property type="entry name" value="TACC_C"/>
</dbReference>
<feature type="coiled-coil region" evidence="6">
    <location>
        <begin position="335"/>
        <end position="369"/>
    </location>
</feature>
<keyword evidence="3" id="KW-0963">Cytoplasm</keyword>
<feature type="coiled-coil region" evidence="6">
    <location>
        <begin position="431"/>
        <end position="601"/>
    </location>
</feature>
<feature type="region of interest" description="Disordered" evidence="7">
    <location>
        <begin position="615"/>
        <end position="641"/>
    </location>
</feature>
<gene>
    <name evidence="9" type="ORF">CDCA_CDCA11G3139</name>
</gene>
<evidence type="ECO:0000259" key="8">
    <source>
        <dbReference type="Pfam" id="PF05010"/>
    </source>
</evidence>
<comment type="subcellular location">
    <subcellularLocation>
        <location evidence="1">Cytoplasm</location>
        <location evidence="1">Cytoskeleton</location>
    </subcellularLocation>
</comment>
<evidence type="ECO:0000256" key="7">
    <source>
        <dbReference type="SAM" id="MobiDB-lite"/>
    </source>
</evidence>
<name>A0AAV9IXV0_CYACA</name>
<evidence type="ECO:0000256" key="3">
    <source>
        <dbReference type="ARBA" id="ARBA00022490"/>
    </source>
</evidence>
<dbReference type="EMBL" id="JANCYW010000011">
    <property type="protein sequence ID" value="KAK4537114.1"/>
    <property type="molecule type" value="Genomic_DNA"/>
</dbReference>
<evidence type="ECO:0000256" key="1">
    <source>
        <dbReference type="ARBA" id="ARBA00004245"/>
    </source>
</evidence>
<dbReference type="Proteomes" id="UP001301350">
    <property type="component" value="Unassembled WGS sequence"/>
</dbReference>
<dbReference type="AlphaFoldDB" id="A0AAV9IXV0"/>
<evidence type="ECO:0000256" key="2">
    <source>
        <dbReference type="ARBA" id="ARBA00009423"/>
    </source>
</evidence>
<feature type="region of interest" description="Disordered" evidence="7">
    <location>
        <begin position="290"/>
        <end position="318"/>
    </location>
</feature>
<feature type="region of interest" description="Disordered" evidence="7">
    <location>
        <begin position="215"/>
        <end position="251"/>
    </location>
</feature>
<sequence>MRRETTSPLRSSAEVNQPEIRASDEHIKDRLAAPSADKTAASLSDAVRVIVEGRAAGRSWAERRAALETISSTCTTQPFTDWLRHCAMGGADADALATALRLHAEELRPSVVTSACRAVQAIAHIASRALETPQLTDDGAVEMLRWLGVFVDGVRPGVLTAASSHVTSASSSATDALQCLDALQSLLRRRDGEPALALLSPAGIAVAMADNCRVASESQSRRRRSSSASSGHGFSGGRRPPPPEAAGARDATADESIALGNDMDVSVLLYTQSVRKHAVAHARYAQRQGDAAAALPARNERPRQTSGVEQTAGVGHRADHDTRSVAADGADASKIQLTRREHEQQQRQLNELNEIIQQYEATIEKMLKTAPGHEGSQSRARLLTLEGENNKLKAELLTTTEAFEAMHKHYTDAKQRLTHALEQEHRLRTNAQAAQARMEQVEHHLREFKQHAEQKLAQAFQQVSQFKTELAGKAAALQAAEKELEVKRREGTEKDAAIAEAVDMYRKCEREHEQLRSRSAALESEVQSLRERAQQAEAELELLRARTAVPDHVAATLTRHTVEHERQQQMQDALNKALAQLTSAQREHERLSAENQSLKARTYDMLQELQRSRAAFQTKEPGTSPERRNATAAAPELNKLQQENRELHAFCEELLDKIEAMEQASNP</sequence>
<keyword evidence="10" id="KW-1185">Reference proteome</keyword>
<comment type="caution">
    <text evidence="9">The sequence shown here is derived from an EMBL/GenBank/DDBJ whole genome shotgun (WGS) entry which is preliminary data.</text>
</comment>
<evidence type="ECO:0000256" key="5">
    <source>
        <dbReference type="ARBA" id="ARBA00023212"/>
    </source>
</evidence>
<evidence type="ECO:0000313" key="10">
    <source>
        <dbReference type="Proteomes" id="UP001301350"/>
    </source>
</evidence>
<keyword evidence="4 6" id="KW-0175">Coiled coil</keyword>
<keyword evidence="5" id="KW-0206">Cytoskeleton</keyword>
<evidence type="ECO:0000313" key="9">
    <source>
        <dbReference type="EMBL" id="KAK4537114.1"/>
    </source>
</evidence>
<evidence type="ECO:0000256" key="6">
    <source>
        <dbReference type="SAM" id="Coils"/>
    </source>
</evidence>
<feature type="compositionally biased region" description="Polar residues" evidence="7">
    <location>
        <begin position="1"/>
        <end position="15"/>
    </location>
</feature>
<comment type="similarity">
    <text evidence="2">Belongs to the TACC family.</text>
</comment>
<feature type="region of interest" description="Disordered" evidence="7">
    <location>
        <begin position="1"/>
        <end position="28"/>
    </location>
</feature>
<protein>
    <recommendedName>
        <fullName evidence="8">Transforming acidic coiled-coil-containing protein C-terminal domain-containing protein</fullName>
    </recommendedName>
</protein>
<evidence type="ECO:0000256" key="4">
    <source>
        <dbReference type="ARBA" id="ARBA00023054"/>
    </source>
</evidence>
<feature type="domain" description="Transforming acidic coiled-coil-containing protein C-terminal" evidence="8">
    <location>
        <begin position="334"/>
        <end position="487"/>
    </location>
</feature>
<proteinExistence type="inferred from homology"/>